<dbReference type="WBParaSite" id="ACAC_0000150801-mRNA-1">
    <property type="protein sequence ID" value="ACAC_0000150801-mRNA-1"/>
    <property type="gene ID" value="ACAC_0000150801"/>
</dbReference>
<dbReference type="AlphaFoldDB" id="A0A0K0CVV6"/>
<evidence type="ECO:0000313" key="2">
    <source>
        <dbReference type="Proteomes" id="UP000035642"/>
    </source>
</evidence>
<dbReference type="Pfam" id="PF00435">
    <property type="entry name" value="Spectrin"/>
    <property type="match status" value="1"/>
</dbReference>
<sequence>LCVDRTEILERALALSQHLTVEFDRLANWLDQVDDELRTAPELTTATPQHQIQEQRGHNSELAAALMAYLPVVEQFRSDVGELKEICVQEDGIKLGELADEIIAKYEDVRKAVETRRRALDSIVDATSGLGERVDNFMQTLQEVFDRLHQNTTFSSDLALLKSQIVDINAIKEGLRYKKSAYTALKESASELLSSVPSADLPSNCVNKKLAQLSDLWCSLEKELEDRADVLDSVLVKVNHFWNELDELQRMIDDLHIKLESVEPAVGQPKQLQQQQLEMQAVASNMTSIENKLSGLREAAAALSGIIHPEEQIVINSQVDAIHDGWETIARLLAAKNRPLLMQFTSVPALSYRDLFVAAEETMSFHRDLTHLLDWLDAFEARLAKFPAMETLKVDEVPRVLTELHAFKDEMDKKAVIKEQLSYTALHIANGAPFHQGAAIRHPLSKLNLRWSQLYAALCERQSKVERLLLQMGRLSEAADQLISWMGKTAEMLRELSVHTAMPRELEIKRYQLSVISSDVHARESSVAALNAASQRLTSDDQNTDVLRKMDEMNKEWKELNKTLQGLTDQLDHAKVEAEKVGREAEQWMIWLDDVESQLTTTRPVGGLPDTAQIQLDDFLVLKAEVAQNVQAIDAYIDGIRGNIGNGDGNSSSWIERNYTLIRNRWARVKVSACFSRVVFFSANMV</sequence>
<dbReference type="PANTHER" id="PTHR23169">
    <property type="entry name" value="ENVOPLAKIN"/>
    <property type="match status" value="1"/>
</dbReference>
<protein>
    <submittedName>
        <fullName evidence="3">DYST</fullName>
    </submittedName>
</protein>
<reference evidence="3" key="2">
    <citation type="submission" date="2017-02" db="UniProtKB">
        <authorList>
            <consortium name="WormBaseParasite"/>
        </authorList>
    </citation>
    <scope>IDENTIFICATION</scope>
</reference>
<proteinExistence type="predicted"/>
<dbReference type="CDD" id="cd00176">
    <property type="entry name" value="SPEC"/>
    <property type="match status" value="2"/>
</dbReference>
<dbReference type="STRING" id="6313.A0A0K0CVV6"/>
<accession>A0A0K0CVV6</accession>
<dbReference type="Gene3D" id="1.20.58.60">
    <property type="match status" value="6"/>
</dbReference>
<dbReference type="InterPro" id="IPR043197">
    <property type="entry name" value="Plakin"/>
</dbReference>
<keyword evidence="1" id="KW-0175">Coiled coil</keyword>
<dbReference type="PANTHER" id="PTHR23169:SF23">
    <property type="entry name" value="SHORT STOP, ISOFORM H"/>
    <property type="match status" value="1"/>
</dbReference>
<dbReference type="GO" id="GO:0045104">
    <property type="term" value="P:intermediate filament cytoskeleton organization"/>
    <property type="evidence" value="ECO:0007669"/>
    <property type="project" value="InterPro"/>
</dbReference>
<feature type="coiled-coil region" evidence="1">
    <location>
        <begin position="550"/>
        <end position="584"/>
    </location>
</feature>
<dbReference type="GO" id="GO:0005198">
    <property type="term" value="F:structural molecule activity"/>
    <property type="evidence" value="ECO:0007669"/>
    <property type="project" value="TreeGrafter"/>
</dbReference>
<dbReference type="SUPFAM" id="SSF46966">
    <property type="entry name" value="Spectrin repeat"/>
    <property type="match status" value="5"/>
</dbReference>
<evidence type="ECO:0000313" key="3">
    <source>
        <dbReference type="WBParaSite" id="ACAC_0000150801-mRNA-1"/>
    </source>
</evidence>
<evidence type="ECO:0000256" key="1">
    <source>
        <dbReference type="SAM" id="Coils"/>
    </source>
</evidence>
<name>A0A0K0CVV6_ANGCA</name>
<dbReference type="InterPro" id="IPR018159">
    <property type="entry name" value="Spectrin/alpha-actinin"/>
</dbReference>
<keyword evidence="2" id="KW-1185">Reference proteome</keyword>
<dbReference type="GO" id="GO:0042060">
    <property type="term" value="P:wound healing"/>
    <property type="evidence" value="ECO:0007669"/>
    <property type="project" value="TreeGrafter"/>
</dbReference>
<dbReference type="GO" id="GO:0016020">
    <property type="term" value="C:membrane"/>
    <property type="evidence" value="ECO:0007669"/>
    <property type="project" value="TreeGrafter"/>
</dbReference>
<reference evidence="2" key="1">
    <citation type="submission" date="2012-09" db="EMBL/GenBank/DDBJ databases">
        <authorList>
            <person name="Martin A.A."/>
        </authorList>
    </citation>
    <scope>NUCLEOTIDE SEQUENCE</scope>
</reference>
<dbReference type="GO" id="GO:0030056">
    <property type="term" value="C:hemidesmosome"/>
    <property type="evidence" value="ECO:0007669"/>
    <property type="project" value="TreeGrafter"/>
</dbReference>
<dbReference type="Proteomes" id="UP000035642">
    <property type="component" value="Unassembled WGS sequence"/>
</dbReference>
<organism evidence="2 3">
    <name type="scientific">Angiostrongylus cantonensis</name>
    <name type="common">Rat lungworm</name>
    <dbReference type="NCBI Taxonomy" id="6313"/>
    <lineage>
        <taxon>Eukaryota</taxon>
        <taxon>Metazoa</taxon>
        <taxon>Ecdysozoa</taxon>
        <taxon>Nematoda</taxon>
        <taxon>Chromadorea</taxon>
        <taxon>Rhabditida</taxon>
        <taxon>Rhabditina</taxon>
        <taxon>Rhabditomorpha</taxon>
        <taxon>Strongyloidea</taxon>
        <taxon>Metastrongylidae</taxon>
        <taxon>Angiostrongylus</taxon>
    </lineage>
</organism>
<dbReference type="GO" id="GO:0031122">
    <property type="term" value="P:cytoplasmic microtubule organization"/>
    <property type="evidence" value="ECO:0007669"/>
    <property type="project" value="TreeGrafter"/>
</dbReference>
<dbReference type="GO" id="GO:0005737">
    <property type="term" value="C:cytoplasm"/>
    <property type="evidence" value="ECO:0007669"/>
    <property type="project" value="TreeGrafter"/>
</dbReference>
<dbReference type="InterPro" id="IPR002017">
    <property type="entry name" value="Spectrin_repeat"/>
</dbReference>
<dbReference type="SMART" id="SM00150">
    <property type="entry name" value="SPEC"/>
    <property type="match status" value="6"/>
</dbReference>
<dbReference type="GO" id="GO:0005882">
    <property type="term" value="C:intermediate filament"/>
    <property type="evidence" value="ECO:0007669"/>
    <property type="project" value="TreeGrafter"/>
</dbReference>